<feature type="compositionally biased region" description="Polar residues" evidence="10">
    <location>
        <begin position="528"/>
        <end position="537"/>
    </location>
</feature>
<evidence type="ECO:0000256" key="2">
    <source>
        <dbReference type="ARBA" id="ARBA00022448"/>
    </source>
</evidence>
<sequence>MTEPAKPEAAPRTPRRRARPARLARAGARWLLLAVVTGFAAGLAAAIFVALLRLLTHGLLGGLAGFEPATTVTEGDVHGWTGFDRPWALPLITCGGALLASIIVDRTAPETAGHGTDAAIDAAHADPNGTRGRVPAIKTITAGLTLGSGGSGGTEGPIAQIGGALGSILSRRAGLTGAQARTLVMTGLGAGVGAIFQAPLSGALLAAELMFLRGFGWRAMPPALPASFVAFGVFGVFLGYGPMFGDVSPAAGFAGRDVAAFAVLGVLCGVLGRCYAFSLHGVGALTGRLTRPAAGARRRAVPRWLPPALGGLAVGLLGLAVPAVLGPGYGVVQRELDTTALLGMSFWLVLLLPLLKIAATSLSIGTGGSGGIFGPGLVIGGATGAAVWRVAESLGVSTGGPAPFVIVGMAVCLGAIVHAPFGCAVLVLESTRTPELVLPIALAMTLAYLVVGDRTLYRSQRERDEPGLRDVLSAMAGRLRRRGALPEITVEPTAAPAPMASAAVAASPPEPAEPDPNGPAPPDDDGTCRTTPEPTRK</sequence>
<keyword evidence="4 11" id="KW-1133">Transmembrane helix</keyword>
<feature type="transmembrane region" description="Helical" evidence="11">
    <location>
        <begin position="372"/>
        <end position="391"/>
    </location>
</feature>
<comment type="caution">
    <text evidence="12">The sequence shown here is derived from an EMBL/GenBank/DDBJ whole genome shotgun (WGS) entry which is preliminary data.</text>
</comment>
<keyword evidence="6 11" id="KW-0472">Membrane</keyword>
<keyword evidence="5" id="KW-0406">Ion transport</keyword>
<feature type="transmembrane region" description="Helical" evidence="11">
    <location>
        <begin position="435"/>
        <end position="451"/>
    </location>
</feature>
<evidence type="ECO:0000313" key="12">
    <source>
        <dbReference type="EMBL" id="MBE1533024.1"/>
    </source>
</evidence>
<evidence type="ECO:0000256" key="7">
    <source>
        <dbReference type="ARBA" id="ARBA00023173"/>
    </source>
</evidence>
<name>A0ABR9JRI2_9ACTN</name>
<dbReference type="Proteomes" id="UP000627838">
    <property type="component" value="Unassembled WGS sequence"/>
</dbReference>
<gene>
    <name evidence="12" type="ORF">H4W34_002857</name>
</gene>
<evidence type="ECO:0000256" key="3">
    <source>
        <dbReference type="ARBA" id="ARBA00022692"/>
    </source>
</evidence>
<dbReference type="CDD" id="cd00400">
    <property type="entry name" value="Voltage_gated_ClC"/>
    <property type="match status" value="1"/>
</dbReference>
<dbReference type="InterPro" id="IPR050368">
    <property type="entry name" value="ClC-type_chloride_channel"/>
</dbReference>
<evidence type="ECO:0000256" key="4">
    <source>
        <dbReference type="ARBA" id="ARBA00022989"/>
    </source>
</evidence>
<dbReference type="SUPFAM" id="SSF81340">
    <property type="entry name" value="Clc chloride channel"/>
    <property type="match status" value="1"/>
</dbReference>
<dbReference type="RefSeq" id="WP_192759637.1">
    <property type="nucleotide sequence ID" value="NZ_JADBDZ010000001.1"/>
</dbReference>
<evidence type="ECO:0000256" key="8">
    <source>
        <dbReference type="ARBA" id="ARBA00023214"/>
    </source>
</evidence>
<organism evidence="12 13">
    <name type="scientific">Actinomadura algeriensis</name>
    <dbReference type="NCBI Taxonomy" id="1679523"/>
    <lineage>
        <taxon>Bacteria</taxon>
        <taxon>Bacillati</taxon>
        <taxon>Actinomycetota</taxon>
        <taxon>Actinomycetes</taxon>
        <taxon>Streptosporangiales</taxon>
        <taxon>Thermomonosporaceae</taxon>
        <taxon>Actinomadura</taxon>
    </lineage>
</organism>
<comment type="subcellular location">
    <subcellularLocation>
        <location evidence="1">Membrane</location>
        <topology evidence="1">Multi-pass membrane protein</topology>
    </subcellularLocation>
</comment>
<evidence type="ECO:0000256" key="11">
    <source>
        <dbReference type="SAM" id="Phobius"/>
    </source>
</evidence>
<evidence type="ECO:0000313" key="13">
    <source>
        <dbReference type="Proteomes" id="UP000627838"/>
    </source>
</evidence>
<feature type="transmembrane region" description="Helical" evidence="11">
    <location>
        <begin position="345"/>
        <end position="365"/>
    </location>
</feature>
<dbReference type="PANTHER" id="PTHR43427">
    <property type="entry name" value="CHLORIDE CHANNEL PROTEIN CLC-E"/>
    <property type="match status" value="1"/>
</dbReference>
<keyword evidence="3 11" id="KW-0812">Transmembrane</keyword>
<feature type="transmembrane region" description="Helical" evidence="11">
    <location>
        <begin position="219"/>
        <end position="240"/>
    </location>
</feature>
<keyword evidence="13" id="KW-1185">Reference proteome</keyword>
<evidence type="ECO:0000256" key="6">
    <source>
        <dbReference type="ARBA" id="ARBA00023136"/>
    </source>
</evidence>
<dbReference type="EMBL" id="JADBDZ010000001">
    <property type="protein sequence ID" value="MBE1533024.1"/>
    <property type="molecule type" value="Genomic_DNA"/>
</dbReference>
<feature type="region of interest" description="Disordered" evidence="10">
    <location>
        <begin position="483"/>
        <end position="537"/>
    </location>
</feature>
<dbReference type="Gene3D" id="1.10.3080.10">
    <property type="entry name" value="Clc chloride channel"/>
    <property type="match status" value="1"/>
</dbReference>
<proteinExistence type="predicted"/>
<evidence type="ECO:0000256" key="1">
    <source>
        <dbReference type="ARBA" id="ARBA00004141"/>
    </source>
</evidence>
<accession>A0ABR9JRI2</accession>
<evidence type="ECO:0000256" key="5">
    <source>
        <dbReference type="ARBA" id="ARBA00023065"/>
    </source>
</evidence>
<dbReference type="InterPro" id="IPR014743">
    <property type="entry name" value="Cl-channel_core"/>
</dbReference>
<dbReference type="PANTHER" id="PTHR43427:SF6">
    <property type="entry name" value="CHLORIDE CHANNEL PROTEIN CLC-E"/>
    <property type="match status" value="1"/>
</dbReference>
<evidence type="ECO:0000256" key="10">
    <source>
        <dbReference type="SAM" id="MobiDB-lite"/>
    </source>
</evidence>
<feature type="transmembrane region" description="Helical" evidence="11">
    <location>
        <begin position="30"/>
        <end position="52"/>
    </location>
</feature>
<keyword evidence="7" id="KW-0869">Chloride channel</keyword>
<feature type="transmembrane region" description="Helical" evidence="11">
    <location>
        <begin position="87"/>
        <end position="104"/>
    </location>
</feature>
<dbReference type="InterPro" id="IPR001807">
    <property type="entry name" value="ClC"/>
</dbReference>
<feature type="transmembrane region" description="Helical" evidence="11">
    <location>
        <begin position="403"/>
        <end position="428"/>
    </location>
</feature>
<keyword evidence="8" id="KW-0868">Chloride</keyword>
<keyword evidence="9" id="KW-0407">Ion channel</keyword>
<feature type="compositionally biased region" description="Low complexity" evidence="10">
    <location>
        <begin position="494"/>
        <end position="507"/>
    </location>
</feature>
<evidence type="ECO:0000256" key="9">
    <source>
        <dbReference type="ARBA" id="ARBA00023303"/>
    </source>
</evidence>
<dbReference type="PRINTS" id="PR00762">
    <property type="entry name" value="CLCHANNEL"/>
</dbReference>
<dbReference type="Pfam" id="PF00654">
    <property type="entry name" value="Voltage_CLC"/>
    <property type="match status" value="1"/>
</dbReference>
<feature type="transmembrane region" description="Helical" evidence="11">
    <location>
        <begin position="304"/>
        <end position="325"/>
    </location>
</feature>
<feature type="compositionally biased region" description="Pro residues" evidence="10">
    <location>
        <begin position="508"/>
        <end position="521"/>
    </location>
</feature>
<feature type="transmembrane region" description="Helical" evidence="11">
    <location>
        <begin position="260"/>
        <end position="283"/>
    </location>
</feature>
<protein>
    <submittedName>
        <fullName evidence="12">CIC family chloride channel protein</fullName>
    </submittedName>
</protein>
<keyword evidence="2" id="KW-0813">Transport</keyword>
<reference evidence="12 13" key="1">
    <citation type="submission" date="2020-10" db="EMBL/GenBank/DDBJ databases">
        <title>Sequencing the genomes of 1000 actinobacteria strains.</title>
        <authorList>
            <person name="Klenk H.-P."/>
        </authorList>
    </citation>
    <scope>NUCLEOTIDE SEQUENCE [LARGE SCALE GENOMIC DNA]</scope>
    <source>
        <strain evidence="12 13">DSM 46744</strain>
    </source>
</reference>